<keyword evidence="2" id="KW-1185">Reference proteome</keyword>
<dbReference type="Proteomes" id="UP000683511">
    <property type="component" value="Chromosome"/>
</dbReference>
<name>A0A975Y4X8_9NOST</name>
<organism evidence="1 2">
    <name type="scientific">Richelia sinica FACHB-800</name>
    <dbReference type="NCBI Taxonomy" id="1357546"/>
    <lineage>
        <taxon>Bacteria</taxon>
        <taxon>Bacillati</taxon>
        <taxon>Cyanobacteriota</taxon>
        <taxon>Cyanophyceae</taxon>
        <taxon>Nostocales</taxon>
        <taxon>Nostocaceae</taxon>
        <taxon>Richelia</taxon>
    </lineage>
</organism>
<protein>
    <submittedName>
        <fullName evidence="1">Uncharacterized protein</fullName>
    </submittedName>
</protein>
<dbReference type="RefSeq" id="WP_190608976.1">
    <property type="nucleotide sequence ID" value="NZ_CP021056.1"/>
</dbReference>
<dbReference type="EMBL" id="CP021056">
    <property type="protein sequence ID" value="QXE23637.1"/>
    <property type="molecule type" value="Genomic_DNA"/>
</dbReference>
<sequence>MLETLIPQLLEKSIEVILTLLLEKLLTWLLKDENIQRLNYFVKMQMLVLYLDWVLLKTPLAIFKDTENQ</sequence>
<gene>
    <name evidence="1" type="ORF">B6N60_02327</name>
</gene>
<dbReference type="KEGG" id="rsin:B6N60_02327"/>
<reference evidence="1" key="1">
    <citation type="submission" date="2017-04" db="EMBL/GenBank/DDBJ databases">
        <title>Genome deletions in a multicellular cyanobacterial endosymbiont for morphological adaptation in marine diatoms.</title>
        <authorList>
            <person name="Wang Y."/>
            <person name="Gao H."/>
            <person name="Li R."/>
            <person name="Xu X."/>
        </authorList>
    </citation>
    <scope>NUCLEOTIDE SEQUENCE</scope>
    <source>
        <strain evidence="1">FACHB 800</strain>
    </source>
</reference>
<dbReference type="AlphaFoldDB" id="A0A975Y4X8"/>
<evidence type="ECO:0000313" key="1">
    <source>
        <dbReference type="EMBL" id="QXE23637.1"/>
    </source>
</evidence>
<proteinExistence type="predicted"/>
<evidence type="ECO:0000313" key="2">
    <source>
        <dbReference type="Proteomes" id="UP000683511"/>
    </source>
</evidence>
<accession>A0A975Y4X8</accession>